<protein>
    <submittedName>
        <fullName evidence="1">Uncharacterized protein</fullName>
    </submittedName>
</protein>
<feature type="non-terminal residue" evidence="1">
    <location>
        <position position="79"/>
    </location>
</feature>
<accession>A0ABW9J3V0</accession>
<sequence>HEARYSGTLAEKRLQTLREAILPLNIYAHVILVGTVTMQGSIVHQIVKRARGEYDEGDPDDPTVWVEEERIAARHWLPI</sequence>
<feature type="non-terminal residue" evidence="1">
    <location>
        <position position="1"/>
    </location>
</feature>
<organism evidence="1 2">
    <name type="scientific">Streptomyces galilaeus</name>
    <dbReference type="NCBI Taxonomy" id="33899"/>
    <lineage>
        <taxon>Bacteria</taxon>
        <taxon>Bacillati</taxon>
        <taxon>Actinomycetota</taxon>
        <taxon>Actinomycetes</taxon>
        <taxon>Kitasatosporales</taxon>
        <taxon>Streptomycetaceae</taxon>
        <taxon>Streptomyces</taxon>
    </lineage>
</organism>
<evidence type="ECO:0000313" key="1">
    <source>
        <dbReference type="EMBL" id="MFM9653998.1"/>
    </source>
</evidence>
<gene>
    <name evidence="1" type="ORF">ACKI1S_49660</name>
</gene>
<evidence type="ECO:0000313" key="2">
    <source>
        <dbReference type="Proteomes" id="UP001631993"/>
    </source>
</evidence>
<name>A0ABW9J3V0_STRGJ</name>
<proteinExistence type="predicted"/>
<keyword evidence="2" id="KW-1185">Reference proteome</keyword>
<comment type="caution">
    <text evidence="1">The sequence shown here is derived from an EMBL/GenBank/DDBJ whole genome shotgun (WGS) entry which is preliminary data.</text>
</comment>
<dbReference type="Proteomes" id="UP001631993">
    <property type="component" value="Unassembled WGS sequence"/>
</dbReference>
<dbReference type="EMBL" id="JBJVNE010000720">
    <property type="protein sequence ID" value="MFM9653998.1"/>
    <property type="molecule type" value="Genomic_DNA"/>
</dbReference>
<dbReference type="RefSeq" id="WP_409098242.1">
    <property type="nucleotide sequence ID" value="NZ_JBJVNE010000720.1"/>
</dbReference>
<reference evidence="1 2" key="1">
    <citation type="submission" date="2024-12" db="EMBL/GenBank/DDBJ databases">
        <title>Forecasting of Potato common scab and diversities of Pathogenic streptomyces spp. in china.</title>
        <authorList>
            <person name="Handique U."/>
            <person name="Wu J."/>
        </authorList>
    </citation>
    <scope>NUCLEOTIDE SEQUENCE [LARGE SCALE GENOMIC DNA]</scope>
    <source>
        <strain evidence="1 2">ZRIMU1585</strain>
    </source>
</reference>